<evidence type="ECO:0000259" key="1">
    <source>
        <dbReference type="PROSITE" id="PS51272"/>
    </source>
</evidence>
<name>A0A645DF50_9ZZZZ</name>
<keyword evidence="2" id="KW-0858">Xylan degradation</keyword>
<dbReference type="EMBL" id="VSSQ01035583">
    <property type="protein sequence ID" value="MPM87845.1"/>
    <property type="molecule type" value="Genomic_DNA"/>
</dbReference>
<accession>A0A645DF50</accession>
<reference evidence="2" key="1">
    <citation type="submission" date="2019-08" db="EMBL/GenBank/DDBJ databases">
        <authorList>
            <person name="Kucharzyk K."/>
            <person name="Murdoch R.W."/>
            <person name="Higgins S."/>
            <person name="Loffler F."/>
        </authorList>
    </citation>
    <scope>NUCLEOTIDE SEQUENCE</scope>
</reference>
<dbReference type="GO" id="GO:0031176">
    <property type="term" value="F:endo-1,4-beta-xylanase activity"/>
    <property type="evidence" value="ECO:0007669"/>
    <property type="project" value="UniProtKB-EC"/>
</dbReference>
<evidence type="ECO:0000313" key="2">
    <source>
        <dbReference type="EMBL" id="MPM87845.1"/>
    </source>
</evidence>
<dbReference type="Pfam" id="PF00395">
    <property type="entry name" value="SLH"/>
    <property type="match status" value="3"/>
</dbReference>
<protein>
    <submittedName>
        <fullName evidence="2">Endo-1,4-beta-xylanase A</fullName>
        <ecNumber evidence="2">3.2.1.8</ecNumber>
    </submittedName>
</protein>
<dbReference type="EC" id="3.2.1.8" evidence="2"/>
<sequence>MATGAWYYKGVSFISARGITDGTGDGNYSPDAKLTRGEFIVLLMRAYGIEPDLSAKDNFTDAGNTWYTNYLAAAKRLGITNGVGDNMFAPEQSITRQEMFTLLYNALNVLGRLPGGVSGKTLADFSDASEISPWAKDAMAFLIETGIVTGSEGKLNPVDTTTRAQMGTVFLNLFTK</sequence>
<feature type="domain" description="SLH" evidence="1">
    <location>
        <begin position="54"/>
        <end position="117"/>
    </location>
</feature>
<comment type="caution">
    <text evidence="2">The sequence shown here is derived from an EMBL/GenBank/DDBJ whole genome shotgun (WGS) entry which is preliminary data.</text>
</comment>
<organism evidence="2">
    <name type="scientific">bioreactor metagenome</name>
    <dbReference type="NCBI Taxonomy" id="1076179"/>
    <lineage>
        <taxon>unclassified sequences</taxon>
        <taxon>metagenomes</taxon>
        <taxon>ecological metagenomes</taxon>
    </lineage>
</organism>
<dbReference type="GO" id="GO:0045493">
    <property type="term" value="P:xylan catabolic process"/>
    <property type="evidence" value="ECO:0007669"/>
    <property type="project" value="UniProtKB-KW"/>
</dbReference>
<gene>
    <name evidence="2" type="primary">xynA1_8</name>
    <name evidence="2" type="ORF">SDC9_134945</name>
</gene>
<proteinExistence type="predicted"/>
<keyword evidence="2" id="KW-0326">Glycosidase</keyword>
<feature type="domain" description="SLH" evidence="1">
    <location>
        <begin position="122"/>
        <end position="176"/>
    </location>
</feature>
<keyword evidence="2" id="KW-0624">Polysaccharide degradation</keyword>
<keyword evidence="2" id="KW-0378">Hydrolase</keyword>
<feature type="domain" description="SLH" evidence="1">
    <location>
        <begin position="1"/>
        <end position="53"/>
    </location>
</feature>
<dbReference type="PROSITE" id="PS51272">
    <property type="entry name" value="SLH"/>
    <property type="match status" value="3"/>
</dbReference>
<dbReference type="AlphaFoldDB" id="A0A645DF50"/>
<dbReference type="InterPro" id="IPR001119">
    <property type="entry name" value="SLH_dom"/>
</dbReference>
<keyword evidence="2" id="KW-0119">Carbohydrate metabolism</keyword>